<dbReference type="EMBL" id="CP043661">
    <property type="protein sequence ID" value="QNE18341.1"/>
    <property type="molecule type" value="Genomic_DNA"/>
</dbReference>
<dbReference type="GO" id="GO:0005737">
    <property type="term" value="C:cytoplasm"/>
    <property type="evidence" value="ECO:0007669"/>
    <property type="project" value="TreeGrafter"/>
</dbReference>
<dbReference type="EC" id="1.1.1.1" evidence="3"/>
<dbReference type="SUPFAM" id="SSF51735">
    <property type="entry name" value="NAD(P)-binding Rossmann-fold domains"/>
    <property type="match status" value="1"/>
</dbReference>
<dbReference type="AlphaFoldDB" id="A0A7G6WWH6"/>
<dbReference type="SMART" id="SM00829">
    <property type="entry name" value="PKS_ER"/>
    <property type="match status" value="1"/>
</dbReference>
<dbReference type="PANTHER" id="PTHR42940">
    <property type="entry name" value="ALCOHOL DEHYDROGENASE 1-RELATED"/>
    <property type="match status" value="1"/>
</dbReference>
<accession>A0A7G6WWH6</accession>
<evidence type="ECO:0000313" key="9">
    <source>
        <dbReference type="EMBL" id="QNE18341.1"/>
    </source>
</evidence>
<dbReference type="InterPro" id="IPR013149">
    <property type="entry name" value="ADH-like_C"/>
</dbReference>
<keyword evidence="6" id="KW-0560">Oxidoreductase</keyword>
<protein>
    <recommendedName>
        <fullName evidence="3">alcohol dehydrogenase</fullName>
        <ecNumber evidence="3">1.1.1.1</ecNumber>
    </recommendedName>
</protein>
<dbReference type="RefSeq" id="WP_185447417.1">
    <property type="nucleotide sequence ID" value="NZ_CP043661.1"/>
</dbReference>
<evidence type="ECO:0000256" key="1">
    <source>
        <dbReference type="ARBA" id="ARBA00001947"/>
    </source>
</evidence>
<evidence type="ECO:0000256" key="7">
    <source>
        <dbReference type="RuleBase" id="RU361277"/>
    </source>
</evidence>
<dbReference type="SUPFAM" id="SSF50129">
    <property type="entry name" value="GroES-like"/>
    <property type="match status" value="1"/>
</dbReference>
<comment type="similarity">
    <text evidence="2 7">Belongs to the zinc-containing alcohol dehydrogenase family.</text>
</comment>
<evidence type="ECO:0000256" key="2">
    <source>
        <dbReference type="ARBA" id="ARBA00008072"/>
    </source>
</evidence>
<reference evidence="10" key="1">
    <citation type="submission" date="2019-09" db="EMBL/GenBank/DDBJ databases">
        <title>Antimicrobial potential of Antarctic Bacteria.</title>
        <authorList>
            <person name="Benaud N."/>
            <person name="Edwards R.J."/>
            <person name="Ferrari B.C."/>
        </authorList>
    </citation>
    <scope>NUCLEOTIDE SEQUENCE [LARGE SCALE GENOMIC DNA]</scope>
    <source>
        <strain evidence="10">SPB151</strain>
    </source>
</reference>
<dbReference type="GO" id="GO:0004022">
    <property type="term" value="F:alcohol dehydrogenase (NAD+) activity"/>
    <property type="evidence" value="ECO:0007669"/>
    <property type="project" value="UniProtKB-EC"/>
</dbReference>
<evidence type="ECO:0000256" key="3">
    <source>
        <dbReference type="ARBA" id="ARBA00013190"/>
    </source>
</evidence>
<gene>
    <name evidence="9" type="ORF">F1D05_11115</name>
</gene>
<dbReference type="PANTHER" id="PTHR42940:SF7">
    <property type="entry name" value="ALCOHOL DEHYDROGENASE-LIKE N-TERMINAL DOMAIN-CONTAINING PROTEIN"/>
    <property type="match status" value="1"/>
</dbReference>
<dbReference type="InterPro" id="IPR036291">
    <property type="entry name" value="NAD(P)-bd_dom_sf"/>
</dbReference>
<sequence>MTATMRAAQVQQAGGPFVVTDMAIPEPQPGQIRVKVQACGICGGDAIPRNALFGTKLPRVPGHEIAGVVDAIGEGVEVWQVGQRVGVGWSGGVDFTCEYCRRGDFTNCVSRTIVGTSYDGGYAEYMVAPQDAVARIPEGLTFEEAAPLMCGGITAFNALRHSHAGPGDLVAVQGVGGVGHLAIQFADKMGFRTVAINRGRDKEELARQLGADEYIDSTEGDAGEALKALGGASAVLATVSGAELQTDLIKGLRPNGQLIVLEGGDPIQVTGHELADGRLSLSGWYSGVAQDSEDTLNFAVLKGVRPIIETYPLEQAEEAWQHQPKANLRIVLQTQPQS</sequence>
<keyword evidence="4 7" id="KW-0479">Metal-binding</keyword>
<evidence type="ECO:0000259" key="8">
    <source>
        <dbReference type="SMART" id="SM00829"/>
    </source>
</evidence>
<proteinExistence type="inferred from homology"/>
<dbReference type="Proteomes" id="UP000515563">
    <property type="component" value="Chromosome"/>
</dbReference>
<dbReference type="InterPro" id="IPR002328">
    <property type="entry name" value="ADH_Zn_CS"/>
</dbReference>
<dbReference type="Pfam" id="PF08240">
    <property type="entry name" value="ADH_N"/>
    <property type="match status" value="1"/>
</dbReference>
<dbReference type="Gene3D" id="3.90.180.10">
    <property type="entry name" value="Medium-chain alcohol dehydrogenases, catalytic domain"/>
    <property type="match status" value="1"/>
</dbReference>
<evidence type="ECO:0000256" key="4">
    <source>
        <dbReference type="ARBA" id="ARBA00022723"/>
    </source>
</evidence>
<dbReference type="Gene3D" id="3.40.50.720">
    <property type="entry name" value="NAD(P)-binding Rossmann-like Domain"/>
    <property type="match status" value="1"/>
</dbReference>
<feature type="domain" description="Enoyl reductase (ER)" evidence="8">
    <location>
        <begin position="15"/>
        <end position="332"/>
    </location>
</feature>
<reference evidence="9 10" key="2">
    <citation type="journal article" date="2020" name="Microbiol. Resour. Announc.">
        <title>Antarctic desert soil bacteria exhibit high novel natural product potential, evaluated through long-read genome sequencing and comparative genomics.</title>
        <authorList>
            <person name="Benaud N."/>
            <person name="Edwards R.J."/>
            <person name="Amos T.G."/>
            <person name="D'Agostino P.M."/>
            <person name="Gutierrez-Chavez C."/>
            <person name="Montgomery K."/>
            <person name="Nicetic I."/>
            <person name="Ferrari B.C."/>
        </authorList>
    </citation>
    <scope>NUCLEOTIDE SEQUENCE [LARGE SCALE GENOMIC DNA]</scope>
    <source>
        <strain evidence="9 10">SPB151</strain>
    </source>
</reference>
<dbReference type="PROSITE" id="PS00059">
    <property type="entry name" value="ADH_ZINC"/>
    <property type="match status" value="1"/>
</dbReference>
<organism evidence="9 10">
    <name type="scientific">Kribbella qitaiheensis</name>
    <dbReference type="NCBI Taxonomy" id="1544730"/>
    <lineage>
        <taxon>Bacteria</taxon>
        <taxon>Bacillati</taxon>
        <taxon>Actinomycetota</taxon>
        <taxon>Actinomycetes</taxon>
        <taxon>Propionibacteriales</taxon>
        <taxon>Kribbellaceae</taxon>
        <taxon>Kribbella</taxon>
    </lineage>
</organism>
<keyword evidence="5 7" id="KW-0862">Zinc</keyword>
<keyword evidence="10" id="KW-1185">Reference proteome</keyword>
<dbReference type="GO" id="GO:0008270">
    <property type="term" value="F:zinc ion binding"/>
    <property type="evidence" value="ECO:0007669"/>
    <property type="project" value="InterPro"/>
</dbReference>
<dbReference type="InterPro" id="IPR013154">
    <property type="entry name" value="ADH-like_N"/>
</dbReference>
<dbReference type="KEGG" id="kqi:F1D05_11115"/>
<name>A0A7G6WWH6_9ACTN</name>
<evidence type="ECO:0000256" key="6">
    <source>
        <dbReference type="ARBA" id="ARBA00023002"/>
    </source>
</evidence>
<dbReference type="InterPro" id="IPR011032">
    <property type="entry name" value="GroES-like_sf"/>
</dbReference>
<evidence type="ECO:0000313" key="10">
    <source>
        <dbReference type="Proteomes" id="UP000515563"/>
    </source>
</evidence>
<evidence type="ECO:0000256" key="5">
    <source>
        <dbReference type="ARBA" id="ARBA00022833"/>
    </source>
</evidence>
<comment type="cofactor">
    <cofactor evidence="1 7">
        <name>Zn(2+)</name>
        <dbReference type="ChEBI" id="CHEBI:29105"/>
    </cofactor>
</comment>
<dbReference type="Pfam" id="PF00107">
    <property type="entry name" value="ADH_zinc_N"/>
    <property type="match status" value="1"/>
</dbReference>
<dbReference type="InterPro" id="IPR020843">
    <property type="entry name" value="ER"/>
</dbReference>